<gene>
    <name evidence="8" type="ORF">KFK09_020080</name>
</gene>
<comment type="subcellular location">
    <subcellularLocation>
        <location evidence="1">Membrane</location>
    </subcellularLocation>
</comment>
<dbReference type="PRINTS" id="PR00125">
    <property type="entry name" value="ATPASEDELTA"/>
</dbReference>
<dbReference type="PANTHER" id="PTHR11910">
    <property type="entry name" value="ATP SYNTHASE DELTA CHAIN"/>
    <property type="match status" value="1"/>
</dbReference>
<evidence type="ECO:0000256" key="2">
    <source>
        <dbReference type="ARBA" id="ARBA00007046"/>
    </source>
</evidence>
<dbReference type="Pfam" id="PF00213">
    <property type="entry name" value="OSCP"/>
    <property type="match status" value="1"/>
</dbReference>
<dbReference type="GO" id="GO:0046933">
    <property type="term" value="F:proton-transporting ATP synthase activity, rotational mechanism"/>
    <property type="evidence" value="ECO:0007669"/>
    <property type="project" value="InterPro"/>
</dbReference>
<dbReference type="OrthoDB" id="1262810at2759"/>
<keyword evidence="9" id="KW-1185">Reference proteome</keyword>
<proteinExistence type="inferred from homology"/>
<sequence>MATIRLSPAAIHTFAVSPTTQIPPISSSLRPSPFPLHRRRFSSLKISIPRRRHAGGGSAAGATMSDTPASRYASALAEVAKSNNTLDATMGDLENIETVFSNSSVLSFFINPTISDEKKLDFIKEIATASELQLHTANFLNILIDMKRIDVINEIVKEFSVCYNEITGTEVAVVSSVVQLESQHLAQIAKTVQRLTGAKNVRIKTAIDPSLVAGFTIRYGNSGSKLIDMSVKKQLDEIAAQLDFSNIVIA</sequence>
<dbReference type="SMR" id="A0A8T3ASW1"/>
<reference evidence="8" key="1">
    <citation type="journal article" date="2022" name="Front. Genet.">
        <title>Chromosome-Scale Assembly of the Dendrobium nobile Genome Provides Insights Into the Molecular Mechanism of the Biosynthesis of the Medicinal Active Ingredient of Dendrobium.</title>
        <authorList>
            <person name="Xu Q."/>
            <person name="Niu S.-C."/>
            <person name="Li K.-L."/>
            <person name="Zheng P.-J."/>
            <person name="Zhang X.-J."/>
            <person name="Jia Y."/>
            <person name="Liu Y."/>
            <person name="Niu Y.-X."/>
            <person name="Yu L.-H."/>
            <person name="Chen D.-F."/>
            <person name="Zhang G.-Q."/>
        </authorList>
    </citation>
    <scope>NUCLEOTIDE SEQUENCE</scope>
    <source>
        <tissue evidence="8">Leaf</tissue>
    </source>
</reference>
<organism evidence="8 9">
    <name type="scientific">Dendrobium nobile</name>
    <name type="common">Orchid</name>
    <dbReference type="NCBI Taxonomy" id="94219"/>
    <lineage>
        <taxon>Eukaryota</taxon>
        <taxon>Viridiplantae</taxon>
        <taxon>Streptophyta</taxon>
        <taxon>Embryophyta</taxon>
        <taxon>Tracheophyta</taxon>
        <taxon>Spermatophyta</taxon>
        <taxon>Magnoliopsida</taxon>
        <taxon>Liliopsida</taxon>
        <taxon>Asparagales</taxon>
        <taxon>Orchidaceae</taxon>
        <taxon>Epidendroideae</taxon>
        <taxon>Malaxideae</taxon>
        <taxon>Dendrobiinae</taxon>
        <taxon>Dendrobium</taxon>
    </lineage>
</organism>
<protein>
    <recommendedName>
        <fullName evidence="10">ATP synthase delta chain, chloroplastic</fullName>
    </recommendedName>
</protein>
<dbReference type="InterPro" id="IPR020781">
    <property type="entry name" value="ATPase_OSCP/d_CS"/>
</dbReference>
<evidence type="ECO:0000256" key="5">
    <source>
        <dbReference type="ARBA" id="ARBA00023065"/>
    </source>
</evidence>
<evidence type="ECO:0008006" key="10">
    <source>
        <dbReference type="Google" id="ProtNLM"/>
    </source>
</evidence>
<keyword evidence="7" id="KW-0066">ATP synthesis</keyword>
<evidence type="ECO:0000256" key="7">
    <source>
        <dbReference type="ARBA" id="ARBA00023310"/>
    </source>
</evidence>
<dbReference type="SUPFAM" id="SSF47928">
    <property type="entry name" value="N-terminal domain of the delta subunit of the F1F0-ATP synthase"/>
    <property type="match status" value="1"/>
</dbReference>
<evidence type="ECO:0000256" key="6">
    <source>
        <dbReference type="ARBA" id="ARBA00023136"/>
    </source>
</evidence>
<evidence type="ECO:0000256" key="3">
    <source>
        <dbReference type="ARBA" id="ARBA00022448"/>
    </source>
</evidence>
<keyword evidence="4" id="KW-0375">Hydrogen ion transport</keyword>
<dbReference type="PROSITE" id="PS00389">
    <property type="entry name" value="ATPASE_DELTA"/>
    <property type="match status" value="1"/>
</dbReference>
<accession>A0A8T3ASW1</accession>
<keyword evidence="5" id="KW-0406">Ion transport</keyword>
<dbReference type="Gene3D" id="1.10.520.20">
    <property type="entry name" value="N-terminal domain of the delta subunit of the F1F0-ATP synthase"/>
    <property type="match status" value="1"/>
</dbReference>
<dbReference type="NCBIfam" id="TIGR01145">
    <property type="entry name" value="ATP_synt_delta"/>
    <property type="match status" value="1"/>
</dbReference>
<comment type="similarity">
    <text evidence="2">Belongs to the ATPase delta chain family.</text>
</comment>
<dbReference type="GO" id="GO:0016020">
    <property type="term" value="C:membrane"/>
    <property type="evidence" value="ECO:0007669"/>
    <property type="project" value="UniProtKB-SubCell"/>
</dbReference>
<evidence type="ECO:0000256" key="4">
    <source>
        <dbReference type="ARBA" id="ARBA00022781"/>
    </source>
</evidence>
<comment type="caution">
    <text evidence="8">The sequence shown here is derived from an EMBL/GenBank/DDBJ whole genome shotgun (WGS) entry which is preliminary data.</text>
</comment>
<keyword evidence="3" id="KW-0813">Transport</keyword>
<dbReference type="InterPro" id="IPR000711">
    <property type="entry name" value="ATPase_OSCP/dsu"/>
</dbReference>
<evidence type="ECO:0000256" key="1">
    <source>
        <dbReference type="ARBA" id="ARBA00004370"/>
    </source>
</evidence>
<dbReference type="EMBL" id="JAGYWB010000014">
    <property type="protein sequence ID" value="KAI0499178.1"/>
    <property type="molecule type" value="Genomic_DNA"/>
</dbReference>
<dbReference type="Proteomes" id="UP000829196">
    <property type="component" value="Unassembled WGS sequence"/>
</dbReference>
<dbReference type="HAMAP" id="MF_01416">
    <property type="entry name" value="ATP_synth_delta_bact"/>
    <property type="match status" value="1"/>
</dbReference>
<name>A0A8T3ASW1_DENNO</name>
<dbReference type="InterPro" id="IPR026015">
    <property type="entry name" value="ATP_synth_OSCP/delta_N_sf"/>
</dbReference>
<dbReference type="AlphaFoldDB" id="A0A8T3ASW1"/>
<evidence type="ECO:0000313" key="8">
    <source>
        <dbReference type="EMBL" id="KAI0499178.1"/>
    </source>
</evidence>
<evidence type="ECO:0000313" key="9">
    <source>
        <dbReference type="Proteomes" id="UP000829196"/>
    </source>
</evidence>
<keyword evidence="6" id="KW-0472">Membrane</keyword>